<dbReference type="Proteomes" id="UP000198956">
    <property type="component" value="Unassembled WGS sequence"/>
</dbReference>
<reference evidence="2 3" key="1">
    <citation type="submission" date="2016-10" db="EMBL/GenBank/DDBJ databases">
        <authorList>
            <person name="de Groot N.N."/>
        </authorList>
    </citation>
    <scope>NUCLEOTIDE SEQUENCE [LARGE SCALE GENOMIC DNA]</scope>
    <source>
        <strain evidence="2 3">L 420-91</strain>
    </source>
</reference>
<dbReference type="AlphaFoldDB" id="A0A1G8ESX3"/>
<dbReference type="EMBL" id="FNDE01000048">
    <property type="protein sequence ID" value="SDH72960.1"/>
    <property type="molecule type" value="Genomic_DNA"/>
</dbReference>
<accession>A0A1G8ESX3</accession>
<sequence>MATMPVTITFQGKDLISGSLSKMSTVSRRVATDIGGLRRTADTMYDTFVSGSRKARESVQDLGRQVGSAADEVRGLARTKVDDLFSHAKRGAEHFREAASRAGAEVKSLSDARIHIQARDEVSPVLDGIHSKLSVIAATAGGLVIGGGIKDSLFGGITEYTHEAARTAAYLSPVDRKSALSKADALYSKGFFESRAEAAKQVADIAPVVSDRSQIAAFIESSAKMKYITPDASWEEINRALGQATNTFKETPKQVSDSMMYAYRQVGDRQQDLYDTFWEYSGYFKKTGATSAQMSNFLVKSVQEGSFNFDKPADFFKETFGVKALDAGDMAKYFELRGAGKDEAERQANDFVSDINSGDIQKAKGALMALVGDLASQKPDELKASLVALGSATAEDNGDAILKTYKTAFEKPPVDIAGTTDRMVNAQKSADPMQEMIEARRQMDLLMQELGGNIAVTVLPTMQEFNSLLVQNKDEIQSLFGFFTTTITKATGFYKEHFTTVNDLIIGLVSAFAIKKMVDFGRGAVNFGKDIVGAGIRTGTAISRGASAVKGWVTGSKNEDMVSERRRFTLRGNKDMDSLRSLSSMTVHATRVYINGPISGMDRGRNARDELGRRRRESEDLTPTRRTRTVSRDRAQDLIRSQRPEPEPEKKRLWGRVKDSGLFSRTKGLAKGAGVVGAAAAAGVGAYELYQTAKQEGWREAISTRGGSVAGGVVGGAIGGAAGSLLGPAGTMAGAAAGNWVGEKIGKLADTSGLTASIVKQVDSLKETFSSWKDKATNWWNGTDAKKAQDDIKAVGGAAKSGGEQVTRATQHAGQNVKKLGTTSAQSTQQISSGLKQAGNSFHNVSSAAGSAASQTRAHLESLRNISSQGSSWGSNLISMFVSGIRSKFPALTSAVTSAANVVKNFLGFSSPTKEGPASKSDRWAGNFVSMFAGGLDEGPIRQKMNLIAGTMNRPLRGRASIDIMPRSQSTTGGGIPIAKMLNQTPRVAGGVTIQNITMDFGELAKQVTDFSAFAQMMTSPQGRALIRKVFGEELYYALENGG</sequence>
<evidence type="ECO:0000313" key="2">
    <source>
        <dbReference type="EMBL" id="SDH72960.1"/>
    </source>
</evidence>
<protein>
    <recommendedName>
        <fullName evidence="4">Phage-related minor tail protein</fullName>
    </recommendedName>
</protein>
<feature type="compositionally biased region" description="Basic and acidic residues" evidence="1">
    <location>
        <begin position="630"/>
        <end position="651"/>
    </location>
</feature>
<feature type="region of interest" description="Disordered" evidence="1">
    <location>
        <begin position="598"/>
        <end position="651"/>
    </location>
</feature>
<organism evidence="2 3">
    <name type="scientific">Aneurinibacillus thermoaerophilus</name>
    <dbReference type="NCBI Taxonomy" id="143495"/>
    <lineage>
        <taxon>Bacteria</taxon>
        <taxon>Bacillati</taxon>
        <taxon>Bacillota</taxon>
        <taxon>Bacilli</taxon>
        <taxon>Bacillales</taxon>
        <taxon>Paenibacillaceae</taxon>
        <taxon>Aneurinibacillus group</taxon>
        <taxon>Aneurinibacillus</taxon>
    </lineage>
</organism>
<dbReference type="OrthoDB" id="28713at2"/>
<evidence type="ECO:0000256" key="1">
    <source>
        <dbReference type="SAM" id="MobiDB-lite"/>
    </source>
</evidence>
<feature type="compositionally biased region" description="Basic and acidic residues" evidence="1">
    <location>
        <begin position="602"/>
        <end position="623"/>
    </location>
</feature>
<evidence type="ECO:0008006" key="4">
    <source>
        <dbReference type="Google" id="ProtNLM"/>
    </source>
</evidence>
<gene>
    <name evidence="2" type="ORF">SAMN04489735_10489</name>
</gene>
<evidence type="ECO:0000313" key="3">
    <source>
        <dbReference type="Proteomes" id="UP000198956"/>
    </source>
</evidence>
<dbReference type="RefSeq" id="WP_091261341.1">
    <property type="nucleotide sequence ID" value="NZ_FNDE01000048.1"/>
</dbReference>
<name>A0A1G8ESX3_ANETH</name>
<proteinExistence type="predicted"/>